<dbReference type="AlphaFoldDB" id="A0A919AKW4"/>
<proteinExistence type="predicted"/>
<feature type="domain" description="Major facilitator superfamily (MFS) profile" evidence="9">
    <location>
        <begin position="1"/>
        <end position="481"/>
    </location>
</feature>
<feature type="transmembrane region" description="Helical" evidence="8">
    <location>
        <begin position="186"/>
        <end position="206"/>
    </location>
</feature>
<protein>
    <submittedName>
        <fullName evidence="10">MFS transporter</fullName>
    </submittedName>
</protein>
<keyword evidence="3" id="KW-1003">Cell membrane</keyword>
<feature type="transmembrane region" description="Helical" evidence="8">
    <location>
        <begin position="286"/>
        <end position="308"/>
    </location>
</feature>
<keyword evidence="6 8" id="KW-0472">Membrane</keyword>
<feature type="transmembrane region" description="Helical" evidence="8">
    <location>
        <begin position="127"/>
        <end position="148"/>
    </location>
</feature>
<feature type="transmembrane region" description="Helical" evidence="8">
    <location>
        <begin position="456"/>
        <end position="476"/>
    </location>
</feature>
<feature type="transmembrane region" description="Helical" evidence="8">
    <location>
        <begin position="212"/>
        <end position="235"/>
    </location>
</feature>
<dbReference type="Gene3D" id="1.20.1250.20">
    <property type="entry name" value="MFS general substrate transporter like domains"/>
    <property type="match status" value="1"/>
</dbReference>
<name>A0A919AKW4_9ACTN</name>
<gene>
    <name evidence="10" type="ORF">GCM10014715_80100</name>
</gene>
<comment type="subcellular location">
    <subcellularLocation>
        <location evidence="1">Cell membrane</location>
        <topology evidence="1">Multi-pass membrane protein</topology>
    </subcellularLocation>
</comment>
<keyword evidence="4 8" id="KW-0812">Transmembrane</keyword>
<evidence type="ECO:0000256" key="8">
    <source>
        <dbReference type="SAM" id="Phobius"/>
    </source>
</evidence>
<feature type="transmembrane region" description="Helical" evidence="8">
    <location>
        <begin position="320"/>
        <end position="340"/>
    </location>
</feature>
<organism evidence="10 11">
    <name type="scientific">Streptomyces spiralis</name>
    <dbReference type="NCBI Taxonomy" id="66376"/>
    <lineage>
        <taxon>Bacteria</taxon>
        <taxon>Bacillati</taxon>
        <taxon>Actinomycetota</taxon>
        <taxon>Actinomycetes</taxon>
        <taxon>Kitasatosporales</taxon>
        <taxon>Streptomycetaceae</taxon>
        <taxon>Streptomyces</taxon>
    </lineage>
</organism>
<evidence type="ECO:0000313" key="10">
    <source>
        <dbReference type="EMBL" id="GHF12381.1"/>
    </source>
</evidence>
<dbReference type="PANTHER" id="PTHR42718">
    <property type="entry name" value="MAJOR FACILITATOR SUPERFAMILY MULTIDRUG TRANSPORTER MFSC"/>
    <property type="match status" value="1"/>
</dbReference>
<reference evidence="10" key="1">
    <citation type="journal article" date="2014" name="Int. J. Syst. Evol. Microbiol.">
        <title>Complete genome sequence of Corynebacterium casei LMG S-19264T (=DSM 44701T), isolated from a smear-ripened cheese.</title>
        <authorList>
            <consortium name="US DOE Joint Genome Institute (JGI-PGF)"/>
            <person name="Walter F."/>
            <person name="Albersmeier A."/>
            <person name="Kalinowski J."/>
            <person name="Ruckert C."/>
        </authorList>
    </citation>
    <scope>NUCLEOTIDE SEQUENCE</scope>
    <source>
        <strain evidence="10">JCM 3302</strain>
    </source>
</reference>
<feature type="transmembrane region" description="Helical" evidence="8">
    <location>
        <begin position="38"/>
        <end position="60"/>
    </location>
</feature>
<feature type="transmembrane region" description="Helical" evidence="8">
    <location>
        <begin position="346"/>
        <end position="369"/>
    </location>
</feature>
<dbReference type="RefSeq" id="WP_189907694.1">
    <property type="nucleotide sequence ID" value="NZ_BNBC01000062.1"/>
</dbReference>
<keyword evidence="2" id="KW-0813">Transport</keyword>
<dbReference type="GO" id="GO:0022857">
    <property type="term" value="F:transmembrane transporter activity"/>
    <property type="evidence" value="ECO:0007669"/>
    <property type="project" value="InterPro"/>
</dbReference>
<feature type="transmembrane region" description="Helical" evidence="8">
    <location>
        <begin position="390"/>
        <end position="408"/>
    </location>
</feature>
<dbReference type="EMBL" id="BNBC01000062">
    <property type="protein sequence ID" value="GHF12381.1"/>
    <property type="molecule type" value="Genomic_DNA"/>
</dbReference>
<evidence type="ECO:0000256" key="6">
    <source>
        <dbReference type="ARBA" id="ARBA00023136"/>
    </source>
</evidence>
<evidence type="ECO:0000256" key="5">
    <source>
        <dbReference type="ARBA" id="ARBA00022989"/>
    </source>
</evidence>
<evidence type="ECO:0000256" key="7">
    <source>
        <dbReference type="ARBA" id="ARBA00023251"/>
    </source>
</evidence>
<dbReference type="PANTHER" id="PTHR42718:SF46">
    <property type="entry name" value="BLR6921 PROTEIN"/>
    <property type="match status" value="1"/>
</dbReference>
<evidence type="ECO:0000256" key="1">
    <source>
        <dbReference type="ARBA" id="ARBA00004651"/>
    </source>
</evidence>
<feature type="transmembrane region" description="Helical" evidence="8">
    <location>
        <begin position="67"/>
        <end position="87"/>
    </location>
</feature>
<keyword evidence="5 8" id="KW-1133">Transmembrane helix</keyword>
<dbReference type="PROSITE" id="PS50850">
    <property type="entry name" value="MFS"/>
    <property type="match status" value="1"/>
</dbReference>
<feature type="transmembrane region" description="Helical" evidence="8">
    <location>
        <begin position="256"/>
        <end position="274"/>
    </location>
</feature>
<dbReference type="SUPFAM" id="SSF103473">
    <property type="entry name" value="MFS general substrate transporter"/>
    <property type="match status" value="1"/>
</dbReference>
<dbReference type="InterPro" id="IPR020846">
    <property type="entry name" value="MFS_dom"/>
</dbReference>
<evidence type="ECO:0000259" key="9">
    <source>
        <dbReference type="PROSITE" id="PS50850"/>
    </source>
</evidence>
<feature type="transmembrane region" description="Helical" evidence="8">
    <location>
        <begin position="93"/>
        <end position="115"/>
    </location>
</feature>
<accession>A0A919AKW4</accession>
<dbReference type="Gene3D" id="1.20.1720.10">
    <property type="entry name" value="Multidrug resistance protein D"/>
    <property type="match status" value="1"/>
</dbReference>
<feature type="transmembrane region" description="Helical" evidence="8">
    <location>
        <begin position="154"/>
        <end position="174"/>
    </location>
</feature>
<dbReference type="Pfam" id="PF07690">
    <property type="entry name" value="MFS_1"/>
    <property type="match status" value="1"/>
</dbReference>
<evidence type="ECO:0000256" key="3">
    <source>
        <dbReference type="ARBA" id="ARBA00022475"/>
    </source>
</evidence>
<dbReference type="GO" id="GO:0046677">
    <property type="term" value="P:response to antibiotic"/>
    <property type="evidence" value="ECO:0007669"/>
    <property type="project" value="UniProtKB-KW"/>
</dbReference>
<dbReference type="InterPro" id="IPR011701">
    <property type="entry name" value="MFS"/>
</dbReference>
<keyword evidence="11" id="KW-1185">Reference proteome</keyword>
<sequence length="484" mass="49399">MLACASLCTVLVVGFVASINLAIPELAAGSLHPSSAQLLWIVDTYVILFACLVIPAGALGDRAGRKGVLLSGLVIFAVGAVVSAAAGDVAMMLVGRAVTGVGAACVLPNALAVLIHATEPSRRPHALAVWAAMSGLGGLIGNLGGGAVLTSGSWRALFLAVVPLAAVCVIWVAAATPRSARSHRDLDPRAAVILTLATLVLLLGIIQGPEQGWGSVFVIGAFVCSLVLFAVWVIGELRVPHPLLDPRLFAVPALRAACLGMLIVFFGMFGFFFLNASLMQYGRGFSVLQTGLGVMPLSVPLLVGTRYVPALVGRLGDRSVLVAAFLVISLGIFGLALTVQDSYLAYAGWLVVVGVGATLALPALTAAIAAALPREQAGVAGGLQSTTREFGSALGVAVIGTILTSRFVHDLPGHAPAAARGGHIPRTVAEALTAAPSHHNAVITAYTASAGTALKVVALIVLAAGALVVTEMTWAARRSRRARA</sequence>
<evidence type="ECO:0000313" key="11">
    <source>
        <dbReference type="Proteomes" id="UP000641386"/>
    </source>
</evidence>
<dbReference type="GO" id="GO:0005886">
    <property type="term" value="C:plasma membrane"/>
    <property type="evidence" value="ECO:0007669"/>
    <property type="project" value="UniProtKB-SubCell"/>
</dbReference>
<dbReference type="CDD" id="cd17321">
    <property type="entry name" value="MFS_MMR_MDR_like"/>
    <property type="match status" value="1"/>
</dbReference>
<keyword evidence="7" id="KW-0046">Antibiotic resistance</keyword>
<comment type="caution">
    <text evidence="10">The sequence shown here is derived from an EMBL/GenBank/DDBJ whole genome shotgun (WGS) entry which is preliminary data.</text>
</comment>
<dbReference type="InterPro" id="IPR036259">
    <property type="entry name" value="MFS_trans_sf"/>
</dbReference>
<evidence type="ECO:0000256" key="4">
    <source>
        <dbReference type="ARBA" id="ARBA00022692"/>
    </source>
</evidence>
<evidence type="ECO:0000256" key="2">
    <source>
        <dbReference type="ARBA" id="ARBA00022448"/>
    </source>
</evidence>
<reference evidence="10" key="2">
    <citation type="submission" date="2020-09" db="EMBL/GenBank/DDBJ databases">
        <authorList>
            <person name="Sun Q."/>
            <person name="Ohkuma M."/>
        </authorList>
    </citation>
    <scope>NUCLEOTIDE SEQUENCE</scope>
    <source>
        <strain evidence="10">JCM 3302</strain>
    </source>
</reference>
<dbReference type="Proteomes" id="UP000641386">
    <property type="component" value="Unassembled WGS sequence"/>
</dbReference>